<dbReference type="PANTHER" id="PTHR43792">
    <property type="entry name" value="GNAT FAMILY, PUTATIVE (AFU_ORTHOLOGUE AFUA_3G00765)-RELATED-RELATED"/>
    <property type="match status" value="1"/>
</dbReference>
<evidence type="ECO:0000313" key="2">
    <source>
        <dbReference type="EMBL" id="KAL0640779.1"/>
    </source>
</evidence>
<dbReference type="InterPro" id="IPR000182">
    <property type="entry name" value="GNAT_dom"/>
</dbReference>
<dbReference type="Gene3D" id="3.40.630.30">
    <property type="match status" value="1"/>
</dbReference>
<dbReference type="Proteomes" id="UP001447188">
    <property type="component" value="Unassembled WGS sequence"/>
</dbReference>
<dbReference type="InterPro" id="IPR016181">
    <property type="entry name" value="Acyl_CoA_acyltransferase"/>
</dbReference>
<sequence>MVEFQAPTTQTVKTARLELRIFKESFLDDFHTIWINPTTTIWTLSGLSTSLEDSRTRMARLLPNPETPDTLNYGVFIRPSALPSSDSEAAAAPLHGRMVGMLGVPGVSSPGTAEIGYVYDESVWGRGYATEALAAYMSVYWDHAKSINAVVAMVDPENTPSIKVLEKCGFVAVEYLVKNIVLPALGTRDTLILRIERPRATRTPGLA</sequence>
<feature type="domain" description="N-acetyltransferase" evidence="1">
    <location>
        <begin position="39"/>
        <end position="198"/>
    </location>
</feature>
<evidence type="ECO:0000259" key="1">
    <source>
        <dbReference type="PROSITE" id="PS51186"/>
    </source>
</evidence>
<protein>
    <recommendedName>
        <fullName evidence="1">N-acetyltransferase domain-containing protein</fullName>
    </recommendedName>
</protein>
<dbReference type="SUPFAM" id="SSF55729">
    <property type="entry name" value="Acyl-CoA N-acyltransferases (Nat)"/>
    <property type="match status" value="1"/>
</dbReference>
<name>A0ABR3GY31_9PEZI</name>
<gene>
    <name evidence="2" type="ORF">Q9L58_000086</name>
</gene>
<dbReference type="PROSITE" id="PS51186">
    <property type="entry name" value="GNAT"/>
    <property type="match status" value="1"/>
</dbReference>
<dbReference type="PANTHER" id="PTHR43792:SF1">
    <property type="entry name" value="N-ACETYLTRANSFERASE DOMAIN-CONTAINING PROTEIN"/>
    <property type="match status" value="1"/>
</dbReference>
<accession>A0ABR3GY31</accession>
<organism evidence="2 3">
    <name type="scientific">Discina gigas</name>
    <dbReference type="NCBI Taxonomy" id="1032678"/>
    <lineage>
        <taxon>Eukaryota</taxon>
        <taxon>Fungi</taxon>
        <taxon>Dikarya</taxon>
        <taxon>Ascomycota</taxon>
        <taxon>Pezizomycotina</taxon>
        <taxon>Pezizomycetes</taxon>
        <taxon>Pezizales</taxon>
        <taxon>Discinaceae</taxon>
        <taxon>Discina</taxon>
    </lineage>
</organism>
<reference evidence="2 3" key="1">
    <citation type="submission" date="2024-02" db="EMBL/GenBank/DDBJ databases">
        <title>Discinaceae phylogenomics.</title>
        <authorList>
            <person name="Dirks A.C."/>
            <person name="James T.Y."/>
        </authorList>
    </citation>
    <scope>NUCLEOTIDE SEQUENCE [LARGE SCALE GENOMIC DNA]</scope>
    <source>
        <strain evidence="2 3">ACD0624</strain>
    </source>
</reference>
<proteinExistence type="predicted"/>
<evidence type="ECO:0000313" key="3">
    <source>
        <dbReference type="Proteomes" id="UP001447188"/>
    </source>
</evidence>
<keyword evidence="3" id="KW-1185">Reference proteome</keyword>
<dbReference type="Pfam" id="PF13302">
    <property type="entry name" value="Acetyltransf_3"/>
    <property type="match status" value="1"/>
</dbReference>
<comment type="caution">
    <text evidence="2">The sequence shown here is derived from an EMBL/GenBank/DDBJ whole genome shotgun (WGS) entry which is preliminary data.</text>
</comment>
<dbReference type="EMBL" id="JBBBZM010000001">
    <property type="protein sequence ID" value="KAL0640779.1"/>
    <property type="molecule type" value="Genomic_DNA"/>
</dbReference>
<dbReference type="InterPro" id="IPR051531">
    <property type="entry name" value="N-acetyltransferase"/>
</dbReference>